<proteinExistence type="predicted"/>
<keyword evidence="2" id="KW-1185">Reference proteome</keyword>
<gene>
    <name evidence="1" type="ORF">LLUT_LOCUS10736</name>
</gene>
<evidence type="ECO:0000313" key="2">
    <source>
        <dbReference type="Proteomes" id="UP001497480"/>
    </source>
</evidence>
<dbReference type="AlphaFoldDB" id="A0AAV1WKS9"/>
<accession>A0AAV1WKS9</accession>
<reference evidence="1 2" key="1">
    <citation type="submission" date="2024-03" db="EMBL/GenBank/DDBJ databases">
        <authorList>
            <person name="Martinez-Hernandez J."/>
        </authorList>
    </citation>
    <scope>NUCLEOTIDE SEQUENCE [LARGE SCALE GENOMIC DNA]</scope>
</reference>
<protein>
    <submittedName>
        <fullName evidence="1">Uncharacterized protein</fullName>
    </submittedName>
</protein>
<comment type="caution">
    <text evidence="1">The sequence shown here is derived from an EMBL/GenBank/DDBJ whole genome shotgun (WGS) entry which is preliminary data.</text>
</comment>
<organism evidence="1 2">
    <name type="scientific">Lupinus luteus</name>
    <name type="common">European yellow lupine</name>
    <dbReference type="NCBI Taxonomy" id="3873"/>
    <lineage>
        <taxon>Eukaryota</taxon>
        <taxon>Viridiplantae</taxon>
        <taxon>Streptophyta</taxon>
        <taxon>Embryophyta</taxon>
        <taxon>Tracheophyta</taxon>
        <taxon>Spermatophyta</taxon>
        <taxon>Magnoliopsida</taxon>
        <taxon>eudicotyledons</taxon>
        <taxon>Gunneridae</taxon>
        <taxon>Pentapetalae</taxon>
        <taxon>rosids</taxon>
        <taxon>fabids</taxon>
        <taxon>Fabales</taxon>
        <taxon>Fabaceae</taxon>
        <taxon>Papilionoideae</taxon>
        <taxon>50 kb inversion clade</taxon>
        <taxon>genistoids sensu lato</taxon>
        <taxon>core genistoids</taxon>
        <taxon>Genisteae</taxon>
        <taxon>Lupinus</taxon>
    </lineage>
</organism>
<dbReference type="EMBL" id="CAXHTB010000007">
    <property type="protein sequence ID" value="CAL0309676.1"/>
    <property type="molecule type" value="Genomic_DNA"/>
</dbReference>
<sequence length="78" mass="8834">MKLWISRDNKTWISPVIVREVGTITTTWNIFKKPFNGVYQPWKPGSSASSLKHAVGLHVCLEPLPMNVADHNKSKVFT</sequence>
<dbReference type="Proteomes" id="UP001497480">
    <property type="component" value="Unassembled WGS sequence"/>
</dbReference>
<evidence type="ECO:0000313" key="1">
    <source>
        <dbReference type="EMBL" id="CAL0309676.1"/>
    </source>
</evidence>
<name>A0AAV1WKS9_LUPLU</name>